<evidence type="ECO:0000256" key="8">
    <source>
        <dbReference type="HAMAP-Rule" id="MF_00212"/>
    </source>
</evidence>
<keyword evidence="4 8" id="KW-0816">Tricarboxylic acid cycle</keyword>
<protein>
    <recommendedName>
        <fullName evidence="8">Probable malate:quinone oxidoreductase</fullName>
        <ecNumber evidence="8">1.1.5.4</ecNumber>
    </recommendedName>
    <alternativeName>
        <fullName evidence="8">MQO</fullName>
    </alternativeName>
    <alternativeName>
        <fullName evidence="8">Malate dehydrogenase [quinone]</fullName>
    </alternativeName>
</protein>
<evidence type="ECO:0000313" key="9">
    <source>
        <dbReference type="EMBL" id="MEA5443137.1"/>
    </source>
</evidence>
<keyword evidence="10" id="KW-1185">Reference proteome</keyword>
<evidence type="ECO:0000256" key="2">
    <source>
        <dbReference type="ARBA" id="ARBA00001974"/>
    </source>
</evidence>
<evidence type="ECO:0000313" key="10">
    <source>
        <dbReference type="Proteomes" id="UP001302329"/>
    </source>
</evidence>
<dbReference type="RefSeq" id="WP_323357150.1">
    <property type="nucleotide sequence ID" value="NZ_JAYGHY010000038.1"/>
</dbReference>
<dbReference type="SUPFAM" id="SSF51905">
    <property type="entry name" value="FAD/NAD(P)-binding domain"/>
    <property type="match status" value="1"/>
</dbReference>
<dbReference type="InterPro" id="IPR036188">
    <property type="entry name" value="FAD/NAD-bd_sf"/>
</dbReference>
<dbReference type="HAMAP" id="MF_00212">
    <property type="entry name" value="MQO"/>
    <property type="match status" value="1"/>
</dbReference>
<accession>A0ABU5SX82</accession>
<comment type="cofactor">
    <cofactor evidence="2 8">
        <name>FAD</name>
        <dbReference type="ChEBI" id="CHEBI:57692"/>
    </cofactor>
</comment>
<organism evidence="9 10">
    <name type="scientific">Cyanobium gracile UHCC 0281</name>
    <dbReference type="NCBI Taxonomy" id="3110309"/>
    <lineage>
        <taxon>Bacteria</taxon>
        <taxon>Bacillati</taxon>
        <taxon>Cyanobacteriota</taxon>
        <taxon>Cyanophyceae</taxon>
        <taxon>Synechococcales</taxon>
        <taxon>Prochlorococcaceae</taxon>
        <taxon>Cyanobium</taxon>
    </lineage>
</organism>
<dbReference type="PANTHER" id="PTHR43104">
    <property type="entry name" value="L-2-HYDROXYGLUTARATE DEHYDROGENASE, MITOCHONDRIAL"/>
    <property type="match status" value="1"/>
</dbReference>
<evidence type="ECO:0000256" key="7">
    <source>
        <dbReference type="ARBA" id="ARBA00023002"/>
    </source>
</evidence>
<comment type="catalytic activity">
    <reaction evidence="1 8">
        <text>(S)-malate + a quinone = a quinol + oxaloacetate</text>
        <dbReference type="Rhea" id="RHEA:46012"/>
        <dbReference type="ChEBI" id="CHEBI:15589"/>
        <dbReference type="ChEBI" id="CHEBI:16452"/>
        <dbReference type="ChEBI" id="CHEBI:24646"/>
        <dbReference type="ChEBI" id="CHEBI:132124"/>
        <dbReference type="EC" id="1.1.5.4"/>
    </reaction>
</comment>
<keyword evidence="5 8" id="KW-0285">Flavoprotein</keyword>
<dbReference type="EC" id="1.1.5.4" evidence="8"/>
<dbReference type="NCBIfam" id="NF009875">
    <property type="entry name" value="PRK13339.1"/>
    <property type="match status" value="1"/>
</dbReference>
<evidence type="ECO:0000256" key="3">
    <source>
        <dbReference type="ARBA" id="ARBA00005012"/>
    </source>
</evidence>
<evidence type="ECO:0000256" key="5">
    <source>
        <dbReference type="ARBA" id="ARBA00022630"/>
    </source>
</evidence>
<sequence length="495" mass="53209">MTLTTVDVTLVGAGIMSATLGTLLKQLRPELRILLLEGLPREAQESSSAWNNAGTGHAGNCELNYTPMAADGSISLTKALDINEAFDLSRQFWTHLVRDGALGAPAAFIQGVPHMSFVLGEERRAFLRERHRRMAAHHCYRGMAYSEEPAQVADWAPLLMEGRERAQPIGATFLASGTDVNFGALTSQLLDHLRASPPFETRFSTAVTGLRRSQQGGWRLESRDQASGETRLIDTGTVFLGAGGGALTLLQKSGIPEGRGYGGFPVSGLWLRCGDPAVASRHHAKVYGMAAAGSPPMSVPHLDTRLVDGLHWILFGPYAGFSSKFLKSGSLCDWPGSLRPGNLLPLLAVARDNLPLTEYLIGQVFASAEQRFAALRDFYPNAQPSNWTLAVAGQRVQIIKGDPSRGGVLQFGTEVVHAADTSLVAVLGASPGASAAVAISLEILRSCFREKLPADWERALKRILPSYGESIRHDADLCRRIRSQSAEVLGLPAPG</sequence>
<dbReference type="PANTHER" id="PTHR43104:SF2">
    <property type="entry name" value="L-2-HYDROXYGLUTARATE DEHYDROGENASE, MITOCHONDRIAL"/>
    <property type="match status" value="1"/>
</dbReference>
<comment type="similarity">
    <text evidence="8">Belongs to the MQO family.</text>
</comment>
<proteinExistence type="inferred from homology"/>
<dbReference type="NCBIfam" id="NF003611">
    <property type="entry name" value="PRK05257.3-2"/>
    <property type="match status" value="1"/>
</dbReference>
<dbReference type="GO" id="GO:0008924">
    <property type="term" value="F:L-malate dehydrogenase (quinone) activity"/>
    <property type="evidence" value="ECO:0007669"/>
    <property type="project" value="UniProtKB-EC"/>
</dbReference>
<gene>
    <name evidence="8 9" type="primary">mqo</name>
    <name evidence="9" type="ORF">VB739_11295</name>
</gene>
<keyword evidence="6 8" id="KW-0274">FAD</keyword>
<comment type="pathway">
    <text evidence="3 8">Carbohydrate metabolism; tricarboxylic acid cycle; oxaloacetate from (S)-malate (quinone route): step 1/1.</text>
</comment>
<reference evidence="9 10" key="1">
    <citation type="submission" date="2023-12" db="EMBL/GenBank/DDBJ databases">
        <title>Baltic Sea Cyanobacteria.</title>
        <authorList>
            <person name="Delbaje E."/>
            <person name="Fewer D.P."/>
            <person name="Shishido T.K."/>
        </authorList>
    </citation>
    <scope>NUCLEOTIDE SEQUENCE [LARGE SCALE GENOMIC DNA]</scope>
    <source>
        <strain evidence="9 10">UHCC 0281</strain>
    </source>
</reference>
<dbReference type="NCBIfam" id="TIGR01320">
    <property type="entry name" value="mal_quin_oxido"/>
    <property type="match status" value="1"/>
</dbReference>
<dbReference type="EMBL" id="JAYGHY010000038">
    <property type="protein sequence ID" value="MEA5443137.1"/>
    <property type="molecule type" value="Genomic_DNA"/>
</dbReference>
<dbReference type="InterPro" id="IPR006231">
    <property type="entry name" value="MQO"/>
</dbReference>
<keyword evidence="7 8" id="KW-0560">Oxidoreductase</keyword>
<evidence type="ECO:0000256" key="1">
    <source>
        <dbReference type="ARBA" id="ARBA00001139"/>
    </source>
</evidence>
<evidence type="ECO:0000256" key="4">
    <source>
        <dbReference type="ARBA" id="ARBA00022532"/>
    </source>
</evidence>
<name>A0ABU5SX82_9CYAN</name>
<dbReference type="NCBIfam" id="NF003606">
    <property type="entry name" value="PRK05257.2-1"/>
    <property type="match status" value="1"/>
</dbReference>
<dbReference type="NCBIfam" id="NF003608">
    <property type="entry name" value="PRK05257.2-4"/>
    <property type="match status" value="1"/>
</dbReference>
<dbReference type="Pfam" id="PF06039">
    <property type="entry name" value="Mqo"/>
    <property type="match status" value="1"/>
</dbReference>
<dbReference type="Proteomes" id="UP001302329">
    <property type="component" value="Unassembled WGS sequence"/>
</dbReference>
<evidence type="ECO:0000256" key="6">
    <source>
        <dbReference type="ARBA" id="ARBA00022827"/>
    </source>
</evidence>
<comment type="caution">
    <text evidence="9">The sequence shown here is derived from an EMBL/GenBank/DDBJ whole genome shotgun (WGS) entry which is preliminary data.</text>
</comment>